<accession>A0ABN2G3P2</accession>
<name>A0ABN2G3P2_9ACTN</name>
<feature type="region of interest" description="Disordered" evidence="1">
    <location>
        <begin position="1"/>
        <end position="33"/>
    </location>
</feature>
<organism evidence="2 3">
    <name type="scientific">Nonomuraea maheshkhaliensis</name>
    <dbReference type="NCBI Taxonomy" id="419590"/>
    <lineage>
        <taxon>Bacteria</taxon>
        <taxon>Bacillati</taxon>
        <taxon>Actinomycetota</taxon>
        <taxon>Actinomycetes</taxon>
        <taxon>Streptosporangiales</taxon>
        <taxon>Streptosporangiaceae</taxon>
        <taxon>Nonomuraea</taxon>
    </lineage>
</organism>
<evidence type="ECO:0000313" key="3">
    <source>
        <dbReference type="Proteomes" id="UP001500064"/>
    </source>
</evidence>
<feature type="compositionally biased region" description="Basic and acidic residues" evidence="1">
    <location>
        <begin position="1"/>
        <end position="15"/>
    </location>
</feature>
<comment type="caution">
    <text evidence="2">The sequence shown here is derived from an EMBL/GenBank/DDBJ whole genome shotgun (WGS) entry which is preliminary data.</text>
</comment>
<evidence type="ECO:0000313" key="2">
    <source>
        <dbReference type="EMBL" id="GAA1664756.1"/>
    </source>
</evidence>
<keyword evidence="3" id="KW-1185">Reference proteome</keyword>
<gene>
    <name evidence="2" type="ORF">GCM10009733_073070</name>
</gene>
<sequence>MGRSRWGEADGETPRTWKSPPTTKGWRGGGAAPLPCSSGARALAVGASAQARGEAARDCGSLATVARQCPGRPAPLWEPGDLPRQCGSIPMRDPPSWNSWGT</sequence>
<protein>
    <submittedName>
        <fullName evidence="2">Uncharacterized protein</fullName>
    </submittedName>
</protein>
<feature type="region of interest" description="Disordered" evidence="1">
    <location>
        <begin position="70"/>
        <end position="102"/>
    </location>
</feature>
<evidence type="ECO:0000256" key="1">
    <source>
        <dbReference type="SAM" id="MobiDB-lite"/>
    </source>
</evidence>
<reference evidence="2 3" key="1">
    <citation type="journal article" date="2019" name="Int. J. Syst. Evol. Microbiol.">
        <title>The Global Catalogue of Microorganisms (GCM) 10K type strain sequencing project: providing services to taxonomists for standard genome sequencing and annotation.</title>
        <authorList>
            <consortium name="The Broad Institute Genomics Platform"/>
            <consortium name="The Broad Institute Genome Sequencing Center for Infectious Disease"/>
            <person name="Wu L."/>
            <person name="Ma J."/>
        </authorList>
    </citation>
    <scope>NUCLEOTIDE SEQUENCE [LARGE SCALE GENOMIC DNA]</scope>
    <source>
        <strain evidence="2 3">JCM 13929</strain>
    </source>
</reference>
<dbReference type="EMBL" id="BAAAMU010000072">
    <property type="protein sequence ID" value="GAA1664756.1"/>
    <property type="molecule type" value="Genomic_DNA"/>
</dbReference>
<proteinExistence type="predicted"/>
<dbReference type="Proteomes" id="UP001500064">
    <property type="component" value="Unassembled WGS sequence"/>
</dbReference>